<organism evidence="6 7">
    <name type="scientific">Elasticomyces elasticus</name>
    <dbReference type="NCBI Taxonomy" id="574655"/>
    <lineage>
        <taxon>Eukaryota</taxon>
        <taxon>Fungi</taxon>
        <taxon>Dikarya</taxon>
        <taxon>Ascomycota</taxon>
        <taxon>Pezizomycotina</taxon>
        <taxon>Dothideomycetes</taxon>
        <taxon>Dothideomycetidae</taxon>
        <taxon>Mycosphaerellales</taxon>
        <taxon>Teratosphaeriaceae</taxon>
        <taxon>Elasticomyces</taxon>
    </lineage>
</organism>
<dbReference type="GO" id="GO:0031505">
    <property type="term" value="P:fungal-type cell wall organization"/>
    <property type="evidence" value="ECO:0007669"/>
    <property type="project" value="TreeGrafter"/>
</dbReference>
<proteinExistence type="predicted"/>
<feature type="transmembrane region" description="Helical" evidence="1">
    <location>
        <begin position="195"/>
        <end position="217"/>
    </location>
</feature>
<sequence length="893" mass="98557">MAHSDIARIPGHYISNTHTLFAYAAFVGALITGLSLHYTKIVENEHFGYPVEWFPSVSATIGDRFPERSVFQLFIALTSGPRFLLVWLNYILMTRGGKGGSGAAWVAAVGVFRTFTCGGWTYVTSTDDHDAHDVFMISYLVATIPWTVGCLMLCPPDARTVRLRKYLAGGFFGTLVPLIYFFIQHKVHRVPGAYTIYAFFEWALVLLDVGFDAVTAIDFQAFEIVVREVGGKGGEKRSDTLLETQKDKPIISDLSTSVQYPELLDALADVYMSFIFWTNQTALGLVVWYFDLWVMGLSGMEGAILASLSPFLLEIRPFRNHIVTAMPGSYLLQGLCGLGAYLVQRVDFRLGVLSAGVWTGTLGLAASFWRDRGDAGKLEARITAWLLGLILSSLAKFSNATNNPVWPILHSGNGGWNKTGLAIFGLAIARMYMRKGVMAATPSTQHSESKPKGLSGLAGLGFGALCFIFHSLLSDSGTMIAWSWTGYPISGPMPVPHGVMTFAAMGLGVLSGLYVPGIYRTWSAFGVASVAAMVLTYSENWTGFYGGLVLTIYSMGATPVLNGDGGKVGVVGQGGKGSTYYPARSPAVKRVRAAHVWLLLGLQLLGVGIAYVRFPAYDYPSYHPESKLITAGIWTIHFHIDNDAWSSERRMEALMRETELDLVGLLESDNQRIIMGNRDLTQYFSESLGMWVDHGPGPDKNTWGCALLSKFPIVNSTHHLLPSPAGELAPAIQATVEAYGELVDVYVFHSGQEEDVEDRRLQTEYMSNLMGQSTRPAILLSYLVTKPGEGNYNSYVSETSGMRDIDRSDWDRWCEYILYKGMKRTGYARVSRSTITDTELQIGKFVIGEPERLDGERISEDQVPVDMRFPALFRGEGVRGHRYHVFDEPRYFA</sequence>
<feature type="domain" description="PGAP2IP second transmembrane" evidence="3">
    <location>
        <begin position="455"/>
        <end position="561"/>
    </location>
</feature>
<dbReference type="InterPro" id="IPR057315">
    <property type="entry name" value="Exo_endo_phos_PGAP2IP_C"/>
</dbReference>
<feature type="domain" description="PGAP2IP C-terminal nuclease-like" evidence="5">
    <location>
        <begin position="627"/>
        <end position="867"/>
    </location>
</feature>
<evidence type="ECO:0000256" key="1">
    <source>
        <dbReference type="SAM" id="Phobius"/>
    </source>
</evidence>
<dbReference type="Pfam" id="PF10277">
    <property type="entry name" value="Frag1"/>
    <property type="match status" value="1"/>
</dbReference>
<feature type="transmembrane region" description="Helical" evidence="1">
    <location>
        <begin position="493"/>
        <end position="515"/>
    </location>
</feature>
<feature type="domain" description="CWH43-like N-terminal" evidence="2">
    <location>
        <begin position="14"/>
        <end position="221"/>
    </location>
</feature>
<evidence type="ECO:0000259" key="3">
    <source>
        <dbReference type="Pfam" id="PF23021"/>
    </source>
</evidence>
<dbReference type="Pfam" id="PF23226">
    <property type="entry name" value="Exo_endo_phos_PGAP2IP"/>
    <property type="match status" value="1"/>
</dbReference>
<feature type="transmembrane region" description="Helical" evidence="1">
    <location>
        <begin position="415"/>
        <end position="433"/>
    </location>
</feature>
<dbReference type="Pfam" id="PF23021">
    <property type="entry name" value="6TM_2nd_PGAP2IP"/>
    <property type="match status" value="1"/>
</dbReference>
<dbReference type="EMBL" id="JAVRQU010000008">
    <property type="protein sequence ID" value="KAK5700061.1"/>
    <property type="molecule type" value="Genomic_DNA"/>
</dbReference>
<feature type="transmembrane region" description="Helical" evidence="1">
    <location>
        <begin position="104"/>
        <end position="123"/>
    </location>
</feature>
<dbReference type="GO" id="GO:0006506">
    <property type="term" value="P:GPI anchor biosynthetic process"/>
    <property type="evidence" value="ECO:0007669"/>
    <property type="project" value="TreeGrafter"/>
</dbReference>
<evidence type="ECO:0000259" key="2">
    <source>
        <dbReference type="Pfam" id="PF10277"/>
    </source>
</evidence>
<dbReference type="PANTHER" id="PTHR14859">
    <property type="entry name" value="CALCOFLUOR WHITE HYPERSENSITIVE PROTEIN PRECURSOR"/>
    <property type="match status" value="1"/>
</dbReference>
<dbReference type="GO" id="GO:0005783">
    <property type="term" value="C:endoplasmic reticulum"/>
    <property type="evidence" value="ECO:0007669"/>
    <property type="project" value="TreeGrafter"/>
</dbReference>
<gene>
    <name evidence="6" type="primary">CWH43</name>
    <name evidence="6" type="ORF">LTR97_006196</name>
</gene>
<keyword evidence="1" id="KW-0472">Membrane</keyword>
<evidence type="ECO:0000313" key="7">
    <source>
        <dbReference type="Proteomes" id="UP001310594"/>
    </source>
</evidence>
<dbReference type="Gene3D" id="3.60.10.10">
    <property type="entry name" value="Endonuclease/exonuclease/phosphatase"/>
    <property type="match status" value="1"/>
</dbReference>
<dbReference type="PANTHER" id="PTHR14859:SF1">
    <property type="entry name" value="PGAP2-INTERACTING PROTEIN"/>
    <property type="match status" value="1"/>
</dbReference>
<feature type="transmembrane region" description="Helical" evidence="1">
    <location>
        <begin position="454"/>
        <end position="473"/>
    </location>
</feature>
<keyword evidence="1" id="KW-1133">Transmembrane helix</keyword>
<name>A0AAN7W697_9PEZI</name>
<dbReference type="InterPro" id="IPR019402">
    <property type="entry name" value="CWH43_N"/>
</dbReference>
<evidence type="ECO:0000259" key="4">
    <source>
        <dbReference type="Pfam" id="PF23022"/>
    </source>
</evidence>
<feature type="domain" description="PGAP2IP first transmembrane" evidence="4">
    <location>
        <begin position="274"/>
        <end position="429"/>
    </location>
</feature>
<comment type="caution">
    <text evidence="6">The sequence shown here is derived from an EMBL/GenBank/DDBJ whole genome shotgun (WGS) entry which is preliminary data.</text>
</comment>
<feature type="transmembrane region" description="Helical" evidence="1">
    <location>
        <begin position="70"/>
        <end position="92"/>
    </location>
</feature>
<dbReference type="FunFam" id="3.60.10.10:FF:000031">
    <property type="entry name" value="Calcofluor white hypersensitive protein"/>
    <property type="match status" value="1"/>
</dbReference>
<feature type="transmembrane region" description="Helical" evidence="1">
    <location>
        <begin position="594"/>
        <end position="614"/>
    </location>
</feature>
<dbReference type="Proteomes" id="UP001310594">
    <property type="component" value="Unassembled WGS sequence"/>
</dbReference>
<feature type="transmembrane region" description="Helical" evidence="1">
    <location>
        <begin position="135"/>
        <end position="154"/>
    </location>
</feature>
<dbReference type="GO" id="GO:0016020">
    <property type="term" value="C:membrane"/>
    <property type="evidence" value="ECO:0007669"/>
    <property type="project" value="GOC"/>
</dbReference>
<reference evidence="6" key="1">
    <citation type="submission" date="2023-08" db="EMBL/GenBank/DDBJ databases">
        <title>Black Yeasts Isolated from many extreme environments.</title>
        <authorList>
            <person name="Coleine C."/>
            <person name="Stajich J.E."/>
            <person name="Selbmann L."/>
        </authorList>
    </citation>
    <scope>NUCLEOTIDE SEQUENCE</scope>
    <source>
        <strain evidence="6">CCFEE 5810</strain>
    </source>
</reference>
<feature type="transmembrane region" description="Helical" evidence="1">
    <location>
        <begin position="322"/>
        <end position="342"/>
    </location>
</feature>
<dbReference type="AlphaFoldDB" id="A0AAN7W697"/>
<evidence type="ECO:0000259" key="5">
    <source>
        <dbReference type="Pfam" id="PF23226"/>
    </source>
</evidence>
<dbReference type="InterPro" id="IPR051916">
    <property type="entry name" value="GPI-anchor_lipid_remodeler"/>
</dbReference>
<dbReference type="InterPro" id="IPR053911">
    <property type="entry name" value="PGAP2IP_TM_2nd"/>
</dbReference>
<keyword evidence="1" id="KW-0812">Transmembrane</keyword>
<protein>
    <submittedName>
        <fullName evidence="6">Protein cwh43</fullName>
    </submittedName>
</protein>
<dbReference type="InterPro" id="IPR036691">
    <property type="entry name" value="Endo/exonu/phosph_ase_sf"/>
</dbReference>
<feature type="transmembrane region" description="Helical" evidence="1">
    <location>
        <begin position="166"/>
        <end position="183"/>
    </location>
</feature>
<dbReference type="Pfam" id="PF23022">
    <property type="entry name" value="6TM_1st_PGAP2IP"/>
    <property type="match status" value="1"/>
</dbReference>
<evidence type="ECO:0000313" key="6">
    <source>
        <dbReference type="EMBL" id="KAK5700061.1"/>
    </source>
</evidence>
<feature type="transmembrane region" description="Helical" evidence="1">
    <location>
        <begin position="348"/>
        <end position="366"/>
    </location>
</feature>
<accession>A0AAN7W697</accession>
<dbReference type="InterPro" id="IPR053912">
    <property type="entry name" value="PGAP2IP_TM_1nd"/>
</dbReference>
<dbReference type="SUPFAM" id="SSF56219">
    <property type="entry name" value="DNase I-like"/>
    <property type="match status" value="1"/>
</dbReference>
<feature type="transmembrane region" description="Helical" evidence="1">
    <location>
        <begin position="20"/>
        <end position="38"/>
    </location>
</feature>